<accession>A0A0V0IIE1</accession>
<protein>
    <submittedName>
        <fullName evidence="1">Putative ovule protein</fullName>
    </submittedName>
</protein>
<organism evidence="1">
    <name type="scientific">Solanum chacoense</name>
    <name type="common">Chaco potato</name>
    <dbReference type="NCBI Taxonomy" id="4108"/>
    <lineage>
        <taxon>Eukaryota</taxon>
        <taxon>Viridiplantae</taxon>
        <taxon>Streptophyta</taxon>
        <taxon>Embryophyta</taxon>
        <taxon>Tracheophyta</taxon>
        <taxon>Spermatophyta</taxon>
        <taxon>Magnoliopsida</taxon>
        <taxon>eudicotyledons</taxon>
        <taxon>Gunneridae</taxon>
        <taxon>Pentapetalae</taxon>
        <taxon>asterids</taxon>
        <taxon>lamiids</taxon>
        <taxon>Solanales</taxon>
        <taxon>Solanaceae</taxon>
        <taxon>Solanoideae</taxon>
        <taxon>Solaneae</taxon>
        <taxon>Solanum</taxon>
    </lineage>
</organism>
<sequence>MDSCLLISCILKMSRGGSIFPSSSQPPFYLNVRRATQGWNLNFQALKRIENKLLYMLYTPVYIWKIQYTGSKRRNTGGKGRNTKFK</sequence>
<dbReference type="EMBL" id="GEDG01006211">
    <property type="protein sequence ID" value="JAP32260.1"/>
    <property type="molecule type" value="Transcribed_RNA"/>
</dbReference>
<reference evidence="1" key="1">
    <citation type="submission" date="2015-12" db="EMBL/GenBank/DDBJ databases">
        <title>Gene expression during late stages of embryo sac development: a critical building block for successful pollen-pistil interactions.</title>
        <authorList>
            <person name="Liu Y."/>
            <person name="Joly V."/>
            <person name="Sabar M."/>
            <person name="Matton D.P."/>
        </authorList>
    </citation>
    <scope>NUCLEOTIDE SEQUENCE</scope>
</reference>
<dbReference type="AlphaFoldDB" id="A0A0V0IIE1"/>
<name>A0A0V0IIE1_SOLCH</name>
<proteinExistence type="predicted"/>
<evidence type="ECO:0000313" key="1">
    <source>
        <dbReference type="EMBL" id="JAP32260.1"/>
    </source>
</evidence>